<sequence>MLSKVLLANPVLVLERLLLVLVALGVQVPHCKRVMVRWPLDRIHHRNRHPNRLHQMCTIRLNRPSLPHPRQRTGVMVIPLAVFRKTRMMMTMTMSVNQSRRRYHPHAISIRDRHRMVS</sequence>
<accession>A0A2M4D5N9</accession>
<reference evidence="2" key="1">
    <citation type="submission" date="2018-01" db="EMBL/GenBank/DDBJ databases">
        <title>An insight into the sialome of Amazonian anophelines.</title>
        <authorList>
            <person name="Ribeiro J.M."/>
            <person name="Scarpassa V."/>
            <person name="Calvo E."/>
        </authorList>
    </citation>
    <scope>NUCLEOTIDE SEQUENCE</scope>
</reference>
<name>A0A2M4D5N9_ANODA</name>
<keyword evidence="1" id="KW-0732">Signal</keyword>
<evidence type="ECO:0000256" key="1">
    <source>
        <dbReference type="SAM" id="SignalP"/>
    </source>
</evidence>
<feature type="chain" id="PRO_5014992810" evidence="1">
    <location>
        <begin position="26"/>
        <end position="118"/>
    </location>
</feature>
<evidence type="ECO:0000313" key="2">
    <source>
        <dbReference type="EMBL" id="MBW72890.1"/>
    </source>
</evidence>
<feature type="signal peptide" evidence="1">
    <location>
        <begin position="1"/>
        <end position="25"/>
    </location>
</feature>
<dbReference type="AlphaFoldDB" id="A0A2M4D5N9"/>
<organism evidence="2">
    <name type="scientific">Anopheles darlingi</name>
    <name type="common">Mosquito</name>
    <dbReference type="NCBI Taxonomy" id="43151"/>
    <lineage>
        <taxon>Eukaryota</taxon>
        <taxon>Metazoa</taxon>
        <taxon>Ecdysozoa</taxon>
        <taxon>Arthropoda</taxon>
        <taxon>Hexapoda</taxon>
        <taxon>Insecta</taxon>
        <taxon>Pterygota</taxon>
        <taxon>Neoptera</taxon>
        <taxon>Endopterygota</taxon>
        <taxon>Diptera</taxon>
        <taxon>Nematocera</taxon>
        <taxon>Culicoidea</taxon>
        <taxon>Culicidae</taxon>
        <taxon>Anophelinae</taxon>
        <taxon>Anopheles</taxon>
    </lineage>
</organism>
<protein>
    <submittedName>
        <fullName evidence="2">Putative secreted protein</fullName>
    </submittedName>
</protein>
<dbReference type="EMBL" id="GGFL01008712">
    <property type="protein sequence ID" value="MBW72890.1"/>
    <property type="molecule type" value="Transcribed_RNA"/>
</dbReference>
<proteinExistence type="predicted"/>